<evidence type="ECO:0000313" key="5">
    <source>
        <dbReference type="EMBL" id="KOB65650.1"/>
    </source>
</evidence>
<name>A0A0L7KRF0_OPEBR</name>
<keyword evidence="6" id="KW-1185">Reference proteome</keyword>
<feature type="compositionally biased region" description="Basic and acidic residues" evidence="3">
    <location>
        <begin position="121"/>
        <end position="177"/>
    </location>
</feature>
<dbReference type="Proteomes" id="UP000037510">
    <property type="component" value="Unassembled WGS sequence"/>
</dbReference>
<evidence type="ECO:0000256" key="3">
    <source>
        <dbReference type="SAM" id="MobiDB-lite"/>
    </source>
</evidence>
<reference evidence="5 6" key="1">
    <citation type="journal article" date="2015" name="Genome Biol. Evol.">
        <title>The genome of winter moth (Operophtera brumata) provides a genomic perspective on sexual dimorphism and phenology.</title>
        <authorList>
            <person name="Derks M.F."/>
            <person name="Smit S."/>
            <person name="Salis L."/>
            <person name="Schijlen E."/>
            <person name="Bossers A."/>
            <person name="Mateman C."/>
            <person name="Pijl A.S."/>
            <person name="de Ridder D."/>
            <person name="Groenen M.A."/>
            <person name="Visser M.E."/>
            <person name="Megens H.J."/>
        </authorList>
    </citation>
    <scope>NUCLEOTIDE SEQUENCE [LARGE SCALE GENOMIC DNA]</scope>
    <source>
        <strain evidence="5">WM2013NL</strain>
        <tissue evidence="5">Head and thorax</tissue>
    </source>
</reference>
<feature type="region of interest" description="Disordered" evidence="3">
    <location>
        <begin position="82"/>
        <end position="105"/>
    </location>
</feature>
<protein>
    <submittedName>
        <fullName evidence="5">Nuclear speckle splicing regulatory protein 1</fullName>
    </submittedName>
</protein>
<dbReference type="PANTHER" id="PTHR31938">
    <property type="entry name" value="NUCLEAR SPECKLE SPLICING REGULATORY PROTEIN 1"/>
    <property type="match status" value="1"/>
</dbReference>
<comment type="caution">
    <text evidence="5">The sequence shown here is derived from an EMBL/GenBank/DDBJ whole genome shotgun (WGS) entry which is preliminary data.</text>
</comment>
<dbReference type="Pfam" id="PF09745">
    <property type="entry name" value="NSRP1_N"/>
    <property type="match status" value="1"/>
</dbReference>
<dbReference type="EMBL" id="JTDY01006845">
    <property type="protein sequence ID" value="KOB65650.1"/>
    <property type="molecule type" value="Genomic_DNA"/>
</dbReference>
<evidence type="ECO:0000256" key="2">
    <source>
        <dbReference type="ARBA" id="ARBA00023054"/>
    </source>
</evidence>
<dbReference type="AlphaFoldDB" id="A0A0L7KRF0"/>
<sequence>AAHNVFGNDSDSEGESSKKRVLLRPSDIIKRQKAISEDPTVYQYDEIYEEMVGTKEKEKIKTKEEKKPRYIENLMKSANKRKIENERRMERQIQKEREEEGEEFKGKEVFVTSAYKKKLEELRLEEEKEKREEYLERIGDLGTDKTTESKPTIKPDKETTETPVPDIKEQLQTDNSKKRNYRKRKSSDLKYELSDGEIEDSEDDHEINRLNLENIRLAKKSKVNEENIDADSDFSVDDPSEGETEKEEASKENTSKTVDVTTPKRSVTPEIKPVIEKDDKKSKNVLEDIEEKPKIDIWKKRTVGDVFDQALKRYYERKANRGC</sequence>
<dbReference type="PANTHER" id="PTHR31938:SF4">
    <property type="entry name" value="NUCLEAR SPECKLE SPLICING REGULATORY PROTEIN 1"/>
    <property type="match status" value="1"/>
</dbReference>
<keyword evidence="2" id="KW-0175">Coiled coil</keyword>
<accession>A0A0L7KRF0</accession>
<dbReference type="GO" id="GO:0000381">
    <property type="term" value="P:regulation of alternative mRNA splicing, via spliceosome"/>
    <property type="evidence" value="ECO:0007669"/>
    <property type="project" value="InterPro"/>
</dbReference>
<dbReference type="InterPro" id="IPR042816">
    <property type="entry name" value="Nsrp1"/>
</dbReference>
<comment type="similarity">
    <text evidence="1">Belongs to the NSRP1 family.</text>
</comment>
<feature type="region of interest" description="Disordered" evidence="3">
    <location>
        <begin position="1"/>
        <end position="20"/>
    </location>
</feature>
<evidence type="ECO:0000256" key="1">
    <source>
        <dbReference type="ARBA" id="ARBA00010126"/>
    </source>
</evidence>
<feature type="domain" description="Nuclear speckle splicing regulatory protein 1 N-terminal" evidence="4">
    <location>
        <begin position="31"/>
        <end position="139"/>
    </location>
</feature>
<evidence type="ECO:0000313" key="6">
    <source>
        <dbReference type="Proteomes" id="UP000037510"/>
    </source>
</evidence>
<proteinExistence type="inferred from homology"/>
<feature type="compositionally biased region" description="Acidic residues" evidence="3">
    <location>
        <begin position="194"/>
        <end position="205"/>
    </location>
</feature>
<dbReference type="InterPro" id="IPR018612">
    <property type="entry name" value="NSRP1_N"/>
</dbReference>
<feature type="region of interest" description="Disordered" evidence="3">
    <location>
        <begin position="121"/>
        <end position="270"/>
    </location>
</feature>
<gene>
    <name evidence="5" type="ORF">OBRU01_20895</name>
</gene>
<organism evidence="5 6">
    <name type="scientific">Operophtera brumata</name>
    <name type="common">Winter moth</name>
    <name type="synonym">Phalaena brumata</name>
    <dbReference type="NCBI Taxonomy" id="104452"/>
    <lineage>
        <taxon>Eukaryota</taxon>
        <taxon>Metazoa</taxon>
        <taxon>Ecdysozoa</taxon>
        <taxon>Arthropoda</taxon>
        <taxon>Hexapoda</taxon>
        <taxon>Insecta</taxon>
        <taxon>Pterygota</taxon>
        <taxon>Neoptera</taxon>
        <taxon>Endopterygota</taxon>
        <taxon>Lepidoptera</taxon>
        <taxon>Glossata</taxon>
        <taxon>Ditrysia</taxon>
        <taxon>Geometroidea</taxon>
        <taxon>Geometridae</taxon>
        <taxon>Larentiinae</taxon>
        <taxon>Operophtera</taxon>
    </lineage>
</organism>
<feature type="non-terminal residue" evidence="5">
    <location>
        <position position="1"/>
    </location>
</feature>
<feature type="compositionally biased region" description="Acidic residues" evidence="3">
    <location>
        <begin position="226"/>
        <end position="246"/>
    </location>
</feature>
<evidence type="ECO:0000259" key="4">
    <source>
        <dbReference type="Pfam" id="PF09745"/>
    </source>
</evidence>
<dbReference type="STRING" id="104452.A0A0L7KRF0"/>